<organism evidence="8 9">
    <name type="scientific">Saguinus oedipus</name>
    <name type="common">Cotton-top tamarin</name>
    <name type="synonym">Oedipomidas oedipus</name>
    <dbReference type="NCBI Taxonomy" id="9490"/>
    <lineage>
        <taxon>Eukaryota</taxon>
        <taxon>Metazoa</taxon>
        <taxon>Chordata</taxon>
        <taxon>Craniata</taxon>
        <taxon>Vertebrata</taxon>
        <taxon>Euteleostomi</taxon>
        <taxon>Mammalia</taxon>
        <taxon>Eutheria</taxon>
        <taxon>Euarchontoglires</taxon>
        <taxon>Primates</taxon>
        <taxon>Haplorrhini</taxon>
        <taxon>Platyrrhini</taxon>
        <taxon>Cebidae</taxon>
        <taxon>Callitrichinae</taxon>
        <taxon>Saguinus</taxon>
    </lineage>
</organism>
<evidence type="ECO:0000256" key="7">
    <source>
        <dbReference type="SAM" id="MobiDB-lite"/>
    </source>
</evidence>
<name>A0ABQ9VR63_SAGOE</name>
<evidence type="ECO:0000256" key="4">
    <source>
        <dbReference type="ARBA" id="ARBA00037621"/>
    </source>
</evidence>
<keyword evidence="9" id="KW-1185">Reference proteome</keyword>
<feature type="compositionally biased region" description="Basic and acidic residues" evidence="7">
    <location>
        <begin position="75"/>
        <end position="84"/>
    </location>
</feature>
<reference evidence="8 9" key="1">
    <citation type="submission" date="2023-05" db="EMBL/GenBank/DDBJ databases">
        <title>B98-5 Cell Line De Novo Hybrid Assembly: An Optical Mapping Approach.</title>
        <authorList>
            <person name="Kananen K."/>
            <person name="Auerbach J.A."/>
            <person name="Kautto E."/>
            <person name="Blachly J.S."/>
        </authorList>
    </citation>
    <scope>NUCLEOTIDE SEQUENCE [LARGE SCALE GENOMIC DNA]</scope>
    <source>
        <strain evidence="8">B95-8</strain>
        <tissue evidence="8">Cell line</tissue>
    </source>
</reference>
<sequence>MSDAAVDTSFEITTQGLKEKEEVVEEVANGRDAPVNGNDNEENGEQEVDSEVDEKEEEGGKEEDEEEGDSEEKEAECATDKWAAEDDEFDDVDTKKQKTN</sequence>
<dbReference type="EMBL" id="JASSZA010000005">
    <property type="protein sequence ID" value="KAK2111068.1"/>
    <property type="molecule type" value="Genomic_DNA"/>
</dbReference>
<comment type="function">
    <text evidence="4">Prothymosin alpha may mediate immune function by conferring resistance to certain opportunistic infections.</text>
</comment>
<dbReference type="Proteomes" id="UP001266305">
    <property type="component" value="Unassembled WGS sequence"/>
</dbReference>
<evidence type="ECO:0000313" key="9">
    <source>
        <dbReference type="Proteomes" id="UP001266305"/>
    </source>
</evidence>
<keyword evidence="3" id="KW-0539">Nucleus</keyword>
<dbReference type="InterPro" id="IPR004931">
    <property type="entry name" value="Pro/parathymosin"/>
</dbReference>
<evidence type="ECO:0000256" key="5">
    <source>
        <dbReference type="ARBA" id="ARBA00038744"/>
    </source>
</evidence>
<evidence type="ECO:0000256" key="1">
    <source>
        <dbReference type="ARBA" id="ARBA00004123"/>
    </source>
</evidence>
<feature type="region of interest" description="Disordered" evidence="7">
    <location>
        <begin position="1"/>
        <end position="100"/>
    </location>
</feature>
<comment type="caution">
    <text evidence="8">The sequence shown here is derived from an EMBL/GenBank/DDBJ whole genome shotgun (WGS) entry which is preliminary data.</text>
</comment>
<dbReference type="Pfam" id="PF03247">
    <property type="entry name" value="Prothymosin"/>
    <property type="match status" value="1"/>
</dbReference>
<dbReference type="PANTHER" id="PTHR22745:SF0">
    <property type="entry name" value="PROTHYMOSIN ALPHA"/>
    <property type="match status" value="1"/>
</dbReference>
<dbReference type="PANTHER" id="PTHR22745">
    <property type="entry name" value="PROTHYMOSIN ALPHA"/>
    <property type="match status" value="1"/>
</dbReference>
<accession>A0ABQ9VR63</accession>
<comment type="similarity">
    <text evidence="2">Belongs to the pro/parathymosin family.</text>
</comment>
<proteinExistence type="inferred from homology"/>
<evidence type="ECO:0000313" key="8">
    <source>
        <dbReference type="EMBL" id="KAK2111068.1"/>
    </source>
</evidence>
<evidence type="ECO:0000256" key="6">
    <source>
        <dbReference type="ARBA" id="ARBA00040447"/>
    </source>
</evidence>
<comment type="subunit">
    <text evidence="5">Interacts with NUPR1; regulates apoptotic process.</text>
</comment>
<comment type="subcellular location">
    <subcellularLocation>
        <location evidence="1">Nucleus</location>
    </subcellularLocation>
</comment>
<feature type="compositionally biased region" description="Acidic residues" evidence="7">
    <location>
        <begin position="39"/>
        <end position="74"/>
    </location>
</feature>
<evidence type="ECO:0000256" key="3">
    <source>
        <dbReference type="ARBA" id="ARBA00023242"/>
    </source>
</evidence>
<evidence type="ECO:0000256" key="2">
    <source>
        <dbReference type="ARBA" id="ARBA00008032"/>
    </source>
</evidence>
<protein>
    <recommendedName>
        <fullName evidence="6">Prothymosin alpha</fullName>
    </recommendedName>
</protein>
<gene>
    <name evidence="8" type="ORF">P7K49_010814</name>
</gene>